<dbReference type="Proteomes" id="UP000184346">
    <property type="component" value="Unassembled WGS sequence"/>
</dbReference>
<protein>
    <recommendedName>
        <fullName evidence="9">TRAP transporter small permease protein</fullName>
    </recommendedName>
</protein>
<comment type="similarity">
    <text evidence="8 9">Belongs to the TRAP transporter small permease family.</text>
</comment>
<evidence type="ECO:0000256" key="9">
    <source>
        <dbReference type="RuleBase" id="RU369079"/>
    </source>
</evidence>
<keyword evidence="6 9" id="KW-1133">Transmembrane helix</keyword>
<dbReference type="EMBL" id="FQUJ01000007">
    <property type="protein sequence ID" value="SHF10313.1"/>
    <property type="molecule type" value="Genomic_DNA"/>
</dbReference>
<feature type="transmembrane region" description="Helical" evidence="9">
    <location>
        <begin position="16"/>
        <end position="40"/>
    </location>
</feature>
<organism evidence="11 12">
    <name type="scientific">Modicisalibacter ilicicola DSM 19980</name>
    <dbReference type="NCBI Taxonomy" id="1121942"/>
    <lineage>
        <taxon>Bacteria</taxon>
        <taxon>Pseudomonadati</taxon>
        <taxon>Pseudomonadota</taxon>
        <taxon>Gammaproteobacteria</taxon>
        <taxon>Oceanospirillales</taxon>
        <taxon>Halomonadaceae</taxon>
        <taxon>Modicisalibacter</taxon>
    </lineage>
</organism>
<reference evidence="11 12" key="1">
    <citation type="submission" date="2016-11" db="EMBL/GenBank/DDBJ databases">
        <authorList>
            <person name="Jaros S."/>
            <person name="Januszkiewicz K."/>
            <person name="Wedrychowicz H."/>
        </authorList>
    </citation>
    <scope>NUCLEOTIDE SEQUENCE [LARGE SCALE GENOMIC DNA]</scope>
    <source>
        <strain evidence="11 12">DSM 19980</strain>
    </source>
</reference>
<dbReference type="InterPro" id="IPR055348">
    <property type="entry name" value="DctQ"/>
</dbReference>
<keyword evidence="3" id="KW-1003">Cell membrane</keyword>
<keyword evidence="7 9" id="KW-0472">Membrane</keyword>
<keyword evidence="2 9" id="KW-0813">Transport</keyword>
<evidence type="ECO:0000256" key="8">
    <source>
        <dbReference type="ARBA" id="ARBA00038436"/>
    </source>
</evidence>
<dbReference type="Pfam" id="PF04290">
    <property type="entry name" value="DctQ"/>
    <property type="match status" value="1"/>
</dbReference>
<accession>A0A1M4YX00</accession>
<gene>
    <name evidence="11" type="ORF">SAMN02745148_01779</name>
</gene>
<name>A0A1M4YX00_9GAMM</name>
<dbReference type="RefSeq" id="WP_245791890.1">
    <property type="nucleotide sequence ID" value="NZ_FQUJ01000007.1"/>
</dbReference>
<dbReference type="GO" id="GO:0015740">
    <property type="term" value="P:C4-dicarboxylate transport"/>
    <property type="evidence" value="ECO:0007669"/>
    <property type="project" value="TreeGrafter"/>
</dbReference>
<feature type="domain" description="Tripartite ATP-independent periplasmic transporters DctQ component" evidence="10">
    <location>
        <begin position="31"/>
        <end position="171"/>
    </location>
</feature>
<evidence type="ECO:0000256" key="3">
    <source>
        <dbReference type="ARBA" id="ARBA00022475"/>
    </source>
</evidence>
<dbReference type="PANTHER" id="PTHR35011:SF10">
    <property type="entry name" value="TRAP TRANSPORTER SMALL PERMEASE PROTEIN"/>
    <property type="match status" value="1"/>
</dbReference>
<dbReference type="STRING" id="1121942.SAMN02745148_01779"/>
<evidence type="ECO:0000256" key="5">
    <source>
        <dbReference type="ARBA" id="ARBA00022692"/>
    </source>
</evidence>
<evidence type="ECO:0000256" key="7">
    <source>
        <dbReference type="ARBA" id="ARBA00023136"/>
    </source>
</evidence>
<comment type="subunit">
    <text evidence="9">The complex comprises the extracytoplasmic solute receptor protein and the two transmembrane proteins.</text>
</comment>
<keyword evidence="4 9" id="KW-0997">Cell inner membrane</keyword>
<dbReference type="AlphaFoldDB" id="A0A1M4YX00"/>
<evidence type="ECO:0000313" key="12">
    <source>
        <dbReference type="Proteomes" id="UP000184346"/>
    </source>
</evidence>
<evidence type="ECO:0000259" key="10">
    <source>
        <dbReference type="Pfam" id="PF04290"/>
    </source>
</evidence>
<feature type="transmembrane region" description="Helical" evidence="9">
    <location>
        <begin position="104"/>
        <end position="127"/>
    </location>
</feature>
<comment type="subcellular location">
    <subcellularLocation>
        <location evidence="1 9">Cell inner membrane</location>
        <topology evidence="1 9">Multi-pass membrane protein</topology>
    </subcellularLocation>
</comment>
<dbReference type="GO" id="GO:0005886">
    <property type="term" value="C:plasma membrane"/>
    <property type="evidence" value="ECO:0007669"/>
    <property type="project" value="UniProtKB-SubCell"/>
</dbReference>
<proteinExistence type="inferred from homology"/>
<comment type="function">
    <text evidence="9">Part of the tripartite ATP-independent periplasmic (TRAP) transport system.</text>
</comment>
<keyword evidence="5 9" id="KW-0812">Transmembrane</keyword>
<evidence type="ECO:0000256" key="1">
    <source>
        <dbReference type="ARBA" id="ARBA00004429"/>
    </source>
</evidence>
<evidence type="ECO:0000256" key="2">
    <source>
        <dbReference type="ARBA" id="ARBA00022448"/>
    </source>
</evidence>
<dbReference type="GO" id="GO:0022857">
    <property type="term" value="F:transmembrane transporter activity"/>
    <property type="evidence" value="ECO:0007669"/>
    <property type="project" value="UniProtKB-UniRule"/>
</dbReference>
<dbReference type="PANTHER" id="PTHR35011">
    <property type="entry name" value="2,3-DIKETO-L-GULONATE TRAP TRANSPORTER SMALL PERMEASE PROTEIN YIAM"/>
    <property type="match status" value="1"/>
</dbReference>
<dbReference type="InterPro" id="IPR007387">
    <property type="entry name" value="TRAP_DctQ"/>
</dbReference>
<evidence type="ECO:0000256" key="6">
    <source>
        <dbReference type="ARBA" id="ARBA00022989"/>
    </source>
</evidence>
<evidence type="ECO:0000313" key="11">
    <source>
        <dbReference type="EMBL" id="SHF10313.1"/>
    </source>
</evidence>
<keyword evidence="12" id="KW-1185">Reference proteome</keyword>
<sequence>MTDSDQASIRFRLKPLYTLGGYAAAVCLCVICLMIALQVIGRLLDKLLTAIGAGTMNLTIPGLAEISGFLLVGASFLGLAYTFVHGGHIRVTLVTGQLPPKVRVFVELWCLSIALGLCGYLAWYTGVLLQDSIEFNEVSYGMVPVPLWIPQSAMLLGILLLALALVEAWVTTAVIAVTRPGEFHIDDASPDE</sequence>
<evidence type="ECO:0000256" key="4">
    <source>
        <dbReference type="ARBA" id="ARBA00022519"/>
    </source>
</evidence>
<feature type="transmembrane region" description="Helical" evidence="9">
    <location>
        <begin position="60"/>
        <end position="84"/>
    </location>
</feature>
<feature type="transmembrane region" description="Helical" evidence="9">
    <location>
        <begin position="147"/>
        <end position="170"/>
    </location>
</feature>